<evidence type="ECO:0000259" key="4">
    <source>
        <dbReference type="PROSITE" id="PS51782"/>
    </source>
</evidence>
<evidence type="ECO:0000256" key="3">
    <source>
        <dbReference type="SAM" id="Phobius"/>
    </source>
</evidence>
<keyword evidence="6" id="KW-1185">Reference proteome</keyword>
<evidence type="ECO:0000256" key="1">
    <source>
        <dbReference type="ARBA" id="ARBA00044955"/>
    </source>
</evidence>
<dbReference type="AlphaFoldDB" id="A0A2C5Z607"/>
<dbReference type="InterPro" id="IPR018392">
    <property type="entry name" value="LysM"/>
</dbReference>
<organism evidence="5 6">
    <name type="scientific">Ophiocordyceps camponoti-rufipedis</name>
    <dbReference type="NCBI Taxonomy" id="2004952"/>
    <lineage>
        <taxon>Eukaryota</taxon>
        <taxon>Fungi</taxon>
        <taxon>Dikarya</taxon>
        <taxon>Ascomycota</taxon>
        <taxon>Pezizomycotina</taxon>
        <taxon>Sordariomycetes</taxon>
        <taxon>Hypocreomycetidae</taxon>
        <taxon>Hypocreales</taxon>
        <taxon>Ophiocordycipitaceae</taxon>
        <taxon>Ophiocordyceps</taxon>
    </lineage>
</organism>
<feature type="compositionally biased region" description="Low complexity" evidence="2">
    <location>
        <begin position="55"/>
        <end position="66"/>
    </location>
</feature>
<feature type="region of interest" description="Disordered" evidence="2">
    <location>
        <begin position="47"/>
        <end position="66"/>
    </location>
</feature>
<dbReference type="SUPFAM" id="SSF54106">
    <property type="entry name" value="LysM domain"/>
    <property type="match status" value="1"/>
</dbReference>
<gene>
    <name evidence="5" type="ORF">CDD80_2368</name>
</gene>
<reference evidence="5 6" key="1">
    <citation type="submission" date="2017-06" db="EMBL/GenBank/DDBJ databases">
        <title>Ant-infecting Ophiocordyceps genomes reveal a high diversity of potential behavioral manipulation genes and a possible major role for enterotoxins.</title>
        <authorList>
            <person name="De Bekker C."/>
            <person name="Evans H.C."/>
            <person name="Brachmann A."/>
            <person name="Hughes D.P."/>
        </authorList>
    </citation>
    <scope>NUCLEOTIDE SEQUENCE [LARGE SCALE GENOMIC DNA]</scope>
    <source>
        <strain evidence="5 6">Map16</strain>
    </source>
</reference>
<dbReference type="OrthoDB" id="2107166at2759"/>
<dbReference type="Gene3D" id="3.10.350.10">
    <property type="entry name" value="LysM domain"/>
    <property type="match status" value="1"/>
</dbReference>
<comment type="caution">
    <text evidence="5">The sequence shown here is derived from an EMBL/GenBank/DDBJ whole genome shotgun (WGS) entry which is preliminary data.</text>
</comment>
<protein>
    <recommendedName>
        <fullName evidence="4">LysM domain-containing protein</fullName>
    </recommendedName>
</protein>
<keyword evidence="3" id="KW-0472">Membrane</keyword>
<proteinExistence type="inferred from homology"/>
<dbReference type="EMBL" id="NJES01000216">
    <property type="protein sequence ID" value="PHH75436.1"/>
    <property type="molecule type" value="Genomic_DNA"/>
</dbReference>
<keyword evidence="3" id="KW-1133">Transmembrane helix</keyword>
<dbReference type="InterPro" id="IPR036779">
    <property type="entry name" value="LysM_dom_sf"/>
</dbReference>
<dbReference type="CDD" id="cd00118">
    <property type="entry name" value="LysM"/>
    <property type="match status" value="1"/>
</dbReference>
<evidence type="ECO:0000256" key="2">
    <source>
        <dbReference type="SAM" id="MobiDB-lite"/>
    </source>
</evidence>
<name>A0A2C5Z607_9HYPO</name>
<dbReference type="Pfam" id="PF01476">
    <property type="entry name" value="LysM"/>
    <property type="match status" value="1"/>
</dbReference>
<accession>A0A2C5Z607</accession>
<keyword evidence="3" id="KW-0812">Transmembrane</keyword>
<comment type="similarity">
    <text evidence="1">Belongs to the secreted LysM effector family.</text>
</comment>
<evidence type="ECO:0000313" key="6">
    <source>
        <dbReference type="Proteomes" id="UP000226431"/>
    </source>
</evidence>
<feature type="transmembrane region" description="Helical" evidence="3">
    <location>
        <begin position="81"/>
        <end position="102"/>
    </location>
</feature>
<dbReference type="Proteomes" id="UP000226431">
    <property type="component" value="Unassembled WGS sequence"/>
</dbReference>
<evidence type="ECO:0000313" key="5">
    <source>
        <dbReference type="EMBL" id="PHH75436.1"/>
    </source>
</evidence>
<dbReference type="PROSITE" id="PS51782">
    <property type="entry name" value="LYSM"/>
    <property type="match status" value="1"/>
</dbReference>
<feature type="domain" description="LysM" evidence="4">
    <location>
        <begin position="120"/>
        <end position="164"/>
    </location>
</feature>
<sequence length="166" mass="18692">MPDSDDDRLPEGMTRIGYDADSQIYTFQDADGSYWESAPGCRHGRLTRVGDCGQDPEQQQQQQPFLQDHRRQPFVSWRHELMPLLNFGLLIGLSLLLLFWYLHWAADDSSPAAPSQCAGPPYVVRPGDTCWAIARARRLSVQDVVARNPSLDCRRLVVGALLCLPP</sequence>
<dbReference type="SMART" id="SM00257">
    <property type="entry name" value="LysM"/>
    <property type="match status" value="1"/>
</dbReference>